<dbReference type="AlphaFoldDB" id="A0AAN9Q839"/>
<accession>A0AAN9Q839</accession>
<gene>
    <name evidence="1" type="ORF">VNO77_32179</name>
</gene>
<evidence type="ECO:0000313" key="1">
    <source>
        <dbReference type="EMBL" id="KAK7321483.1"/>
    </source>
</evidence>
<keyword evidence="2" id="KW-1185">Reference proteome</keyword>
<dbReference type="EMBL" id="JAYMYQ010000007">
    <property type="protein sequence ID" value="KAK7321483.1"/>
    <property type="molecule type" value="Genomic_DNA"/>
</dbReference>
<name>A0AAN9Q839_CANGL</name>
<dbReference type="Proteomes" id="UP001367508">
    <property type="component" value="Unassembled WGS sequence"/>
</dbReference>
<organism evidence="1 2">
    <name type="scientific">Canavalia gladiata</name>
    <name type="common">Sword bean</name>
    <name type="synonym">Dolichos gladiatus</name>
    <dbReference type="NCBI Taxonomy" id="3824"/>
    <lineage>
        <taxon>Eukaryota</taxon>
        <taxon>Viridiplantae</taxon>
        <taxon>Streptophyta</taxon>
        <taxon>Embryophyta</taxon>
        <taxon>Tracheophyta</taxon>
        <taxon>Spermatophyta</taxon>
        <taxon>Magnoliopsida</taxon>
        <taxon>eudicotyledons</taxon>
        <taxon>Gunneridae</taxon>
        <taxon>Pentapetalae</taxon>
        <taxon>rosids</taxon>
        <taxon>fabids</taxon>
        <taxon>Fabales</taxon>
        <taxon>Fabaceae</taxon>
        <taxon>Papilionoideae</taxon>
        <taxon>50 kb inversion clade</taxon>
        <taxon>NPAAA clade</taxon>
        <taxon>indigoferoid/millettioid clade</taxon>
        <taxon>Phaseoleae</taxon>
        <taxon>Canavalia</taxon>
    </lineage>
</organism>
<reference evidence="1 2" key="1">
    <citation type="submission" date="2024-01" db="EMBL/GenBank/DDBJ databases">
        <title>The genomes of 5 underutilized Papilionoideae crops provide insights into root nodulation and disease resistanc.</title>
        <authorList>
            <person name="Jiang F."/>
        </authorList>
    </citation>
    <scope>NUCLEOTIDE SEQUENCE [LARGE SCALE GENOMIC DNA]</scope>
    <source>
        <strain evidence="1">LVBAO_FW01</strain>
        <tissue evidence="1">Leaves</tissue>
    </source>
</reference>
<evidence type="ECO:0000313" key="2">
    <source>
        <dbReference type="Proteomes" id="UP001367508"/>
    </source>
</evidence>
<sequence length="233" mass="26497">MFAPFGSSYFCESFNWTGYATKKFLHPWNLYSDQVSDLHLIHLISYLRHSVFLADWLRSKIIEYALDLILPALSVARLLKPESVCKLILLSGGCSVNLLPRILESNEDPVNQFLHDGHHSRLPSPIIHSRDIGQVPTAASHSISYYPHPLAKHETGLTLAHQLNFVIPAPERLEPIQCMTFFLMISNTVCGSNSKMVMKEDSEFKIMNTQVEQAKDLREANAVKYEHMLTFLT</sequence>
<protein>
    <submittedName>
        <fullName evidence="1">Uncharacterized protein</fullName>
    </submittedName>
</protein>
<comment type="caution">
    <text evidence="1">The sequence shown here is derived from an EMBL/GenBank/DDBJ whole genome shotgun (WGS) entry which is preliminary data.</text>
</comment>
<proteinExistence type="predicted"/>